<keyword evidence="1" id="KW-0472">Membrane</keyword>
<dbReference type="InterPro" id="IPR027417">
    <property type="entry name" value="P-loop_NTPase"/>
</dbReference>
<dbReference type="Gene3D" id="1.10.101.10">
    <property type="entry name" value="PGBD-like superfamily/PGBD"/>
    <property type="match status" value="1"/>
</dbReference>
<sequence>MYHQYFGLVEPAFSIAVNPRYLYMSDQHKEALAHLLYGVRGGGFVLLTGEVGTGKTTIIRSLLEQLPDNTDIAMVFNPMANVPEMLGMICDELGVKYVADEHTVKSLTDALHLYLLENHRQGRSTVLLIDEAQLLSADALEQIRLLTNLETDTKKLLQIILVGQPELNTLLSQPRLRQLAQRITARFHLSPLTLAETEAYIAHRLQVAGLAEERNPFPRAIVKKIHRFSGGIPRRINILCERALVGLYGHNKQRVDNATYRLARREVVGGLDEPAKDLRNWLVWGLGVALVVVIGLLLWVLWPVAGDKSTSKPLEVSAVSSSSSVASVAANKPNNNARPAQEAIYFARLQEAQQALYGHVGMATGEGNPCWQTAASDIQCETRKFSTWSELRDLNRPAVLTLNTPDKFTVYAVLVGLGQYRAALITSTGEHQLMPLTELGQRWNGAVFYVWHKPPGYTGAISQGDQGQTVHWLAQQFAQLDGQTRRLTNDRFNQALTERLKIFQRQAGLTADGILGQQTLLKLNERLEIDTTLEPVQEP</sequence>
<name>A0ABV7HS39_9GAMM</name>
<dbReference type="SMART" id="SM00382">
    <property type="entry name" value="AAA"/>
    <property type="match status" value="1"/>
</dbReference>
<protein>
    <submittedName>
        <fullName evidence="3">AAA family ATPase</fullName>
    </submittedName>
</protein>
<dbReference type="Gene3D" id="3.90.70.10">
    <property type="entry name" value="Cysteine proteinases"/>
    <property type="match status" value="1"/>
</dbReference>
<dbReference type="SUPFAM" id="SSF52540">
    <property type="entry name" value="P-loop containing nucleoside triphosphate hydrolases"/>
    <property type="match status" value="1"/>
</dbReference>
<dbReference type="Pfam" id="PF01471">
    <property type="entry name" value="PG_binding_1"/>
    <property type="match status" value="1"/>
</dbReference>
<dbReference type="Gene3D" id="3.40.50.300">
    <property type="entry name" value="P-loop containing nucleotide triphosphate hydrolases"/>
    <property type="match status" value="1"/>
</dbReference>
<accession>A0ABV7HS39</accession>
<dbReference type="Proteomes" id="UP001595548">
    <property type="component" value="Unassembled WGS sequence"/>
</dbReference>
<evidence type="ECO:0000313" key="4">
    <source>
        <dbReference type="Proteomes" id="UP001595548"/>
    </source>
</evidence>
<dbReference type="RefSeq" id="WP_382416089.1">
    <property type="nucleotide sequence ID" value="NZ_AP031500.1"/>
</dbReference>
<dbReference type="InterPro" id="IPR052026">
    <property type="entry name" value="ExeA_AAA_ATPase_DNA-bind"/>
</dbReference>
<dbReference type="Pfam" id="PF13401">
    <property type="entry name" value="AAA_22"/>
    <property type="match status" value="1"/>
</dbReference>
<feature type="transmembrane region" description="Helical" evidence="1">
    <location>
        <begin position="281"/>
        <end position="302"/>
    </location>
</feature>
<feature type="domain" description="AAA+ ATPase" evidence="2">
    <location>
        <begin position="41"/>
        <end position="193"/>
    </location>
</feature>
<proteinExistence type="predicted"/>
<dbReference type="InterPro" id="IPR003593">
    <property type="entry name" value="AAA+_ATPase"/>
</dbReference>
<keyword evidence="1" id="KW-0812">Transmembrane</keyword>
<evidence type="ECO:0000259" key="2">
    <source>
        <dbReference type="SMART" id="SM00382"/>
    </source>
</evidence>
<dbReference type="InterPro" id="IPR036366">
    <property type="entry name" value="PGBDSf"/>
</dbReference>
<evidence type="ECO:0000256" key="1">
    <source>
        <dbReference type="SAM" id="Phobius"/>
    </source>
</evidence>
<dbReference type="CDD" id="cd00009">
    <property type="entry name" value="AAA"/>
    <property type="match status" value="1"/>
</dbReference>
<comment type="caution">
    <text evidence="3">The sequence shown here is derived from an EMBL/GenBank/DDBJ whole genome shotgun (WGS) entry which is preliminary data.</text>
</comment>
<dbReference type="InterPro" id="IPR049945">
    <property type="entry name" value="AAA_22"/>
</dbReference>
<organism evidence="3 4">
    <name type="scientific">Gilvimarinus japonicus</name>
    <dbReference type="NCBI Taxonomy" id="1796469"/>
    <lineage>
        <taxon>Bacteria</taxon>
        <taxon>Pseudomonadati</taxon>
        <taxon>Pseudomonadota</taxon>
        <taxon>Gammaproteobacteria</taxon>
        <taxon>Cellvibrionales</taxon>
        <taxon>Cellvibrionaceae</taxon>
        <taxon>Gilvimarinus</taxon>
    </lineage>
</organism>
<evidence type="ECO:0000313" key="3">
    <source>
        <dbReference type="EMBL" id="MFC3155406.1"/>
    </source>
</evidence>
<dbReference type="PANTHER" id="PTHR35894:SF1">
    <property type="entry name" value="PHOSPHORIBULOKINASE _ URIDINE KINASE FAMILY"/>
    <property type="match status" value="1"/>
</dbReference>
<keyword evidence="1" id="KW-1133">Transmembrane helix</keyword>
<keyword evidence="4" id="KW-1185">Reference proteome</keyword>
<dbReference type="EMBL" id="JBHRTL010000006">
    <property type="protein sequence ID" value="MFC3155406.1"/>
    <property type="molecule type" value="Genomic_DNA"/>
</dbReference>
<dbReference type="InterPro" id="IPR036365">
    <property type="entry name" value="PGBD-like_sf"/>
</dbReference>
<gene>
    <name evidence="3" type="ORF">ACFOEB_09370</name>
</gene>
<dbReference type="InterPro" id="IPR002477">
    <property type="entry name" value="Peptidoglycan-bd-like"/>
</dbReference>
<reference evidence="4" key="1">
    <citation type="journal article" date="2019" name="Int. J. Syst. Evol. Microbiol.">
        <title>The Global Catalogue of Microorganisms (GCM) 10K type strain sequencing project: providing services to taxonomists for standard genome sequencing and annotation.</title>
        <authorList>
            <consortium name="The Broad Institute Genomics Platform"/>
            <consortium name="The Broad Institute Genome Sequencing Center for Infectious Disease"/>
            <person name="Wu L."/>
            <person name="Ma J."/>
        </authorList>
    </citation>
    <scope>NUCLEOTIDE SEQUENCE [LARGE SCALE GENOMIC DNA]</scope>
    <source>
        <strain evidence="4">KCTC 52141</strain>
    </source>
</reference>
<dbReference type="PANTHER" id="PTHR35894">
    <property type="entry name" value="GENERAL SECRETION PATHWAY PROTEIN A-RELATED"/>
    <property type="match status" value="1"/>
</dbReference>
<dbReference type="SUPFAM" id="SSF47090">
    <property type="entry name" value="PGBD-like"/>
    <property type="match status" value="1"/>
</dbReference>